<sequence>MTLRKCKVLYFLLMAVTGFFLSARAQQLGTESVYDQHEVWNPVFYTYNGNEYRSATGAPGPKYWQNRADYVIHATLDTVNHTITGDVLISYRNNSPDALPFLWLQLDQNIYRKDSRGEATSPVTGGRFANKSFTQGYVLKKVEIIRDGKVEKADYLVNDTRMQIRLKTPVKPQGGSLQIRIEYSFEVPQYGTDRMGRLLTQNGWIYEIAQWYPRMEVYDDVLGWNTIPYLGAGEFYLEYGDFDYYITAPANMIVVGSGELQNPTQVLTPTEIARLNKARNSDETVMIHDSTDVTNPNFRPMKGNLTWHFKMFNARDVSWAASKAFMWDAARINLPDGKHALAQSVYPVESAGRDAWSRSTEFVKGCIELYSQEWYPYTYPVATNVAGIVNGMEYPGIVFCSYRARGRGLWGVTNHEFGHNWFPMIVGSNERKFPWMDEGFNTFINDVDTKVFNHGEFYRKADAEREAQYMFGENAEPIMTIPDVIQANYLGVAAYSKPAMGLHILRKYILGPDRFDYAFRTYIRRWAFKHPTPWDFFHTMENAGGEDLSWFFREWFFTTWKLDQAVKGVKYVDDDTTKGALITIENLQKMALPVVMAIQLTDGSTDTVQLPAEIWQRGGEWTFKYDCNRRIASIVIDPEHDFPDINPDNNVWRMKEEKPVPPGVSATDIIQKYIQALGGADKLNAVQDLSITSVASFGDEDVTFINRYKKPNDYLMEITAPSLQQPAVYIVVKGDSVRVQQMGNEMSLTPDRKKIFQREAVMFPVLSYLKNDYQKTLSPQMEYLDSTWVYVVTINTPDGQEIKNYYSANSGLLLKSVTTTQGPMGSVSTEQITTDYRPVNGILFPFTIVSNSMGQDIKMQVKEIKVNSGLTDADFK</sequence>
<proteinExistence type="predicted"/>
<dbReference type="InterPro" id="IPR027268">
    <property type="entry name" value="Peptidase_M4/M1_CTD_sf"/>
</dbReference>
<name>A0A2M9CRZ2_9BACT</name>
<dbReference type="CDD" id="cd09604">
    <property type="entry name" value="M1_APN_like"/>
    <property type="match status" value="1"/>
</dbReference>
<keyword evidence="4" id="KW-1185">Reference proteome</keyword>
<keyword evidence="1" id="KW-0732">Signal</keyword>
<feature type="signal peptide" evidence="1">
    <location>
        <begin position="1"/>
        <end position="25"/>
    </location>
</feature>
<dbReference type="InterPro" id="IPR014782">
    <property type="entry name" value="Peptidase_M1_dom"/>
</dbReference>
<dbReference type="SUPFAM" id="SSF55486">
    <property type="entry name" value="Metalloproteases ('zincins'), catalytic domain"/>
    <property type="match status" value="1"/>
</dbReference>
<dbReference type="GO" id="GO:0008270">
    <property type="term" value="F:zinc ion binding"/>
    <property type="evidence" value="ECO:0007669"/>
    <property type="project" value="InterPro"/>
</dbReference>
<feature type="domain" description="Peptidase M1 membrane alanine aminopeptidase" evidence="2">
    <location>
        <begin position="410"/>
        <end position="555"/>
    </location>
</feature>
<dbReference type="AlphaFoldDB" id="A0A2M9CRZ2"/>
<evidence type="ECO:0000313" key="3">
    <source>
        <dbReference type="EMBL" id="PJJ74673.1"/>
    </source>
</evidence>
<dbReference type="Proteomes" id="UP000230000">
    <property type="component" value="Unassembled WGS sequence"/>
</dbReference>
<evidence type="ECO:0000259" key="2">
    <source>
        <dbReference type="Pfam" id="PF01433"/>
    </source>
</evidence>
<accession>A0A2M9CRZ2</accession>
<dbReference type="GO" id="GO:0008237">
    <property type="term" value="F:metallopeptidase activity"/>
    <property type="evidence" value="ECO:0007669"/>
    <property type="project" value="InterPro"/>
</dbReference>
<dbReference type="Pfam" id="PF01433">
    <property type="entry name" value="Peptidase_M1"/>
    <property type="match status" value="1"/>
</dbReference>
<dbReference type="EMBL" id="PGFG01000001">
    <property type="protein sequence ID" value="PJJ74673.1"/>
    <property type="molecule type" value="Genomic_DNA"/>
</dbReference>
<feature type="chain" id="PRO_5014967816" description="Peptidase M1 membrane alanine aminopeptidase domain-containing protein" evidence="1">
    <location>
        <begin position="26"/>
        <end position="876"/>
    </location>
</feature>
<organism evidence="3 4">
    <name type="scientific">Thermoflavifilum aggregans</name>
    <dbReference type="NCBI Taxonomy" id="454188"/>
    <lineage>
        <taxon>Bacteria</taxon>
        <taxon>Pseudomonadati</taxon>
        <taxon>Bacteroidota</taxon>
        <taxon>Chitinophagia</taxon>
        <taxon>Chitinophagales</taxon>
        <taxon>Chitinophagaceae</taxon>
        <taxon>Thermoflavifilum</taxon>
    </lineage>
</organism>
<comment type="caution">
    <text evidence="3">The sequence shown here is derived from an EMBL/GenBank/DDBJ whole genome shotgun (WGS) entry which is preliminary data.</text>
</comment>
<dbReference type="Gene3D" id="1.10.390.10">
    <property type="entry name" value="Neutral Protease Domain 2"/>
    <property type="match status" value="1"/>
</dbReference>
<evidence type="ECO:0000313" key="4">
    <source>
        <dbReference type="Proteomes" id="UP000230000"/>
    </source>
</evidence>
<reference evidence="3 4" key="1">
    <citation type="submission" date="2017-11" db="EMBL/GenBank/DDBJ databases">
        <title>Genomic Encyclopedia of Archaeal and Bacterial Type Strains, Phase II (KMG-II): From Individual Species to Whole Genera.</title>
        <authorList>
            <person name="Goeker M."/>
        </authorList>
    </citation>
    <scope>NUCLEOTIDE SEQUENCE [LARGE SCALE GENOMIC DNA]</scope>
    <source>
        <strain evidence="3 4">DSM 27268</strain>
    </source>
</reference>
<gene>
    <name evidence="3" type="ORF">BXY57_0235</name>
</gene>
<protein>
    <recommendedName>
        <fullName evidence="2">Peptidase M1 membrane alanine aminopeptidase domain-containing protein</fullName>
    </recommendedName>
</protein>
<evidence type="ECO:0000256" key="1">
    <source>
        <dbReference type="SAM" id="SignalP"/>
    </source>
</evidence>